<dbReference type="GO" id="GO:0003682">
    <property type="term" value="F:chromatin binding"/>
    <property type="evidence" value="ECO:0007669"/>
    <property type="project" value="TreeGrafter"/>
</dbReference>
<dbReference type="InterPro" id="IPR036910">
    <property type="entry name" value="HMG_box_dom_sf"/>
</dbReference>
<organism evidence="7 8">
    <name type="scientific">Coccidioides immitis RMSCC 3703</name>
    <dbReference type="NCBI Taxonomy" id="454286"/>
    <lineage>
        <taxon>Eukaryota</taxon>
        <taxon>Fungi</taxon>
        <taxon>Dikarya</taxon>
        <taxon>Ascomycota</taxon>
        <taxon>Pezizomycotina</taxon>
        <taxon>Eurotiomycetes</taxon>
        <taxon>Eurotiomycetidae</taxon>
        <taxon>Onygenales</taxon>
        <taxon>Onygenaceae</taxon>
        <taxon>Coccidioides</taxon>
    </lineage>
</organism>
<sequence length="959" mass="105804">MDGSASINAESSSETVKSVESEIPPTKTKSSIEVDGGVSGSRDLPAPVALTKTATSESEDGKMGILTSNDGFYGDDRKNEVGSNQLTDMFPLSTSYPEDDSSQGSSELCKELGRFSESHDTPNGSTTSASLISPFSTEKSITPSAQLNQTLTTPPASAPVSAPPSSRKKQQQPPLSSHTEARPRSSIPTRMAPTLYAEQCIAAAYASRLNPYALHKDEQEILQDPLCHLHVTTYLNIRNGILRLWTRNPMLKVTEEEALGCAKDRRWMNLASVAYDWLVRNGYINFGCVSISKNPCPTKRRRRREGPTIVVIGAGMAGLGCARQLESLFQHYDGDTAPAKVIVLEGRKRIGGRIYSHPLQSLKPGTLVPNLRPTAEMGAQIIVGFENGASNADTLLLDEVAGATKTQTLGAVMDEAIRQCHKWLPLTPKDMRLLNWHYANLEYANAANLGKLSLAGWDQDMGNEFEGEHAQVIGGYQQVPRGLWSHPSKLDVRPNKVVTKISYKVNGSPNGKARIYLDDGEVITADKVVLTAPLGVLKSKSITFSPPLPAWKTGAIDRLGFGTMNKVILVFEKPFWDVERDMIGLLREPAVPESLSQADYASSRGRFYLFWNCMKTSGLPMLIALMAGDSAHHAEALPDSEILHEVTSQLRNIFKGTAVPDPLETIITRWGQDRFSRGSYSYVAAESLPGDYDLMARSIGNLYFAGEATCGTHPATVHGAYLSGLRVAKEVLESVIGPIKVPTPLVVSKTKTPSTLTPVTPPAAAPEQTMINPKKRKGPQSSPVDHPNSTERPAATPSGQGRPVYEMAFVEEYRRAISRAIQAELGDPEKQPRKEPINPFLLFQKDYWFVCKARCDEVRRRSTGNPAAKTPRDEVRQALGQMWREASEEVRRRYLDQIEINRKINNEKMSKWKERITVWERHSAEIKDRWCAANPYSKFVKEMDSQKVANAKVRTYKLN</sequence>
<feature type="region of interest" description="Disordered" evidence="4">
    <location>
        <begin position="749"/>
        <end position="803"/>
    </location>
</feature>
<dbReference type="InterPro" id="IPR002937">
    <property type="entry name" value="Amino_oxidase"/>
</dbReference>
<dbReference type="Pfam" id="PF01593">
    <property type="entry name" value="Amino_oxidase"/>
    <property type="match status" value="1"/>
</dbReference>
<dbReference type="GO" id="GO:0050660">
    <property type="term" value="F:flavin adenine dinucleotide binding"/>
    <property type="evidence" value="ECO:0007669"/>
    <property type="project" value="TreeGrafter"/>
</dbReference>
<dbReference type="InterPro" id="IPR036188">
    <property type="entry name" value="FAD/NAD-bd_sf"/>
</dbReference>
<dbReference type="InterPro" id="IPR007526">
    <property type="entry name" value="SWIRM"/>
</dbReference>
<dbReference type="SUPFAM" id="SSF51905">
    <property type="entry name" value="FAD/NAD(P)-binding domain"/>
    <property type="match status" value="1"/>
</dbReference>
<dbReference type="EMBL" id="DS268144">
    <property type="protein sequence ID" value="KMU75960.1"/>
    <property type="molecule type" value="Genomic_DNA"/>
</dbReference>
<dbReference type="Gene3D" id="3.50.50.60">
    <property type="entry name" value="FAD/NAD(P)-binding domain"/>
    <property type="match status" value="2"/>
</dbReference>
<dbReference type="Pfam" id="PF13450">
    <property type="entry name" value="NAD_binding_8"/>
    <property type="match status" value="1"/>
</dbReference>
<evidence type="ECO:0000259" key="5">
    <source>
        <dbReference type="PROSITE" id="PS50118"/>
    </source>
</evidence>
<dbReference type="Gene3D" id="3.90.660.10">
    <property type="match status" value="1"/>
</dbReference>
<evidence type="ECO:0000256" key="1">
    <source>
        <dbReference type="ARBA" id="ARBA00005995"/>
    </source>
</evidence>
<dbReference type="SUPFAM" id="SSF47095">
    <property type="entry name" value="HMG-box"/>
    <property type="match status" value="1"/>
</dbReference>
<feature type="domain" description="HMG box" evidence="5">
    <location>
        <begin position="833"/>
        <end position="913"/>
    </location>
</feature>
<feature type="region of interest" description="Disordered" evidence="4">
    <location>
        <begin position="149"/>
        <end position="189"/>
    </location>
</feature>
<dbReference type="InterPro" id="IPR009057">
    <property type="entry name" value="Homeodomain-like_sf"/>
</dbReference>
<dbReference type="PANTHER" id="PTHR10742:SF386">
    <property type="entry name" value="LYSINE-SPECIFIC HISTONE DEMETHYLASE 1A"/>
    <property type="match status" value="1"/>
</dbReference>
<dbReference type="GO" id="GO:0032259">
    <property type="term" value="P:methylation"/>
    <property type="evidence" value="ECO:0007669"/>
    <property type="project" value="UniProtKB-KW"/>
</dbReference>
<dbReference type="GO" id="GO:0010468">
    <property type="term" value="P:regulation of gene expression"/>
    <property type="evidence" value="ECO:0007669"/>
    <property type="project" value="UniProtKB-ARBA"/>
</dbReference>
<comment type="similarity">
    <text evidence="1">Belongs to the flavin monoamine oxidase family.</text>
</comment>
<dbReference type="Gene3D" id="1.10.30.10">
    <property type="entry name" value="High mobility group box domain"/>
    <property type="match status" value="1"/>
</dbReference>
<gene>
    <name evidence="7" type="ORF">CISG_05445</name>
</gene>
<dbReference type="Gene3D" id="1.10.10.10">
    <property type="entry name" value="Winged helix-like DNA-binding domain superfamily/Winged helix DNA-binding domain"/>
    <property type="match status" value="1"/>
</dbReference>
<dbReference type="AlphaFoldDB" id="A0A0J8QV49"/>
<feature type="region of interest" description="Disordered" evidence="4">
    <location>
        <begin position="1"/>
        <end position="135"/>
    </location>
</feature>
<feature type="compositionally biased region" description="Polar residues" evidence="4">
    <location>
        <begin position="81"/>
        <end position="106"/>
    </location>
</feature>
<evidence type="ECO:0000259" key="6">
    <source>
        <dbReference type="PROSITE" id="PS50934"/>
    </source>
</evidence>
<feature type="compositionally biased region" description="Low complexity" evidence="4">
    <location>
        <begin position="154"/>
        <end position="177"/>
    </location>
</feature>
<dbReference type="SUPFAM" id="SSF46689">
    <property type="entry name" value="Homeodomain-like"/>
    <property type="match status" value="1"/>
</dbReference>
<feature type="compositionally biased region" description="Basic and acidic residues" evidence="4">
    <location>
        <begin position="108"/>
        <end position="120"/>
    </location>
</feature>
<dbReference type="GO" id="GO:0006338">
    <property type="term" value="P:chromatin remodeling"/>
    <property type="evidence" value="ECO:0007669"/>
    <property type="project" value="TreeGrafter"/>
</dbReference>
<dbReference type="Proteomes" id="UP000054559">
    <property type="component" value="Unassembled WGS sequence"/>
</dbReference>
<dbReference type="InterPro" id="IPR009071">
    <property type="entry name" value="HMG_box_dom"/>
</dbReference>
<keyword evidence="7" id="KW-0808">Transferase</keyword>
<dbReference type="InterPro" id="IPR050281">
    <property type="entry name" value="Flavin_monoamine_oxidase"/>
</dbReference>
<evidence type="ECO:0000313" key="8">
    <source>
        <dbReference type="Proteomes" id="UP000054559"/>
    </source>
</evidence>
<evidence type="ECO:0000256" key="4">
    <source>
        <dbReference type="SAM" id="MobiDB-lite"/>
    </source>
</evidence>
<dbReference type="OrthoDB" id="9982100at2759"/>
<protein>
    <submittedName>
        <fullName evidence="7">Lysine-specific histone demethylase</fullName>
    </submittedName>
</protein>
<keyword evidence="3" id="KW-0238">DNA-binding</keyword>
<dbReference type="Pfam" id="PF04433">
    <property type="entry name" value="SWIRM"/>
    <property type="match status" value="1"/>
</dbReference>
<reference evidence="8" key="1">
    <citation type="journal article" date="2010" name="Genome Res.">
        <title>Population genomic sequencing of Coccidioides fungi reveals recent hybridization and transposon control.</title>
        <authorList>
            <person name="Neafsey D.E."/>
            <person name="Barker B.M."/>
            <person name="Sharpton T.J."/>
            <person name="Stajich J.E."/>
            <person name="Park D.J."/>
            <person name="Whiston E."/>
            <person name="Hung C.-Y."/>
            <person name="McMahan C."/>
            <person name="White J."/>
            <person name="Sykes S."/>
            <person name="Heiman D."/>
            <person name="Young S."/>
            <person name="Zeng Q."/>
            <person name="Abouelleil A."/>
            <person name="Aftuck L."/>
            <person name="Bessette D."/>
            <person name="Brown A."/>
            <person name="FitzGerald M."/>
            <person name="Lui A."/>
            <person name="Macdonald J.P."/>
            <person name="Priest M."/>
            <person name="Orbach M.J."/>
            <person name="Galgiani J.N."/>
            <person name="Kirkland T.N."/>
            <person name="Cole G.T."/>
            <person name="Birren B.W."/>
            <person name="Henn M.R."/>
            <person name="Taylor J.W."/>
            <person name="Rounsley S.D."/>
        </authorList>
    </citation>
    <scope>NUCLEOTIDE SEQUENCE [LARGE SCALE GENOMIC DNA]</scope>
    <source>
        <strain evidence="8">RMSCC 3703</strain>
    </source>
</reference>
<evidence type="ECO:0000313" key="7">
    <source>
        <dbReference type="EMBL" id="KMU75960.1"/>
    </source>
</evidence>
<dbReference type="InterPro" id="IPR036388">
    <property type="entry name" value="WH-like_DNA-bd_sf"/>
</dbReference>
<dbReference type="GO" id="GO:0005634">
    <property type="term" value="C:nucleus"/>
    <property type="evidence" value="ECO:0007669"/>
    <property type="project" value="UniProtKB-UniRule"/>
</dbReference>
<dbReference type="SUPFAM" id="SSF54373">
    <property type="entry name" value="FAD-linked reductases, C-terminal domain"/>
    <property type="match status" value="1"/>
</dbReference>
<keyword evidence="2" id="KW-0560">Oxidoreductase</keyword>
<feature type="compositionally biased region" description="Polar residues" evidence="4">
    <location>
        <begin position="121"/>
        <end position="135"/>
    </location>
</feature>
<feature type="domain" description="SWIRM" evidence="6">
    <location>
        <begin position="200"/>
        <end position="295"/>
    </location>
</feature>
<proteinExistence type="inferred from homology"/>
<feature type="compositionally biased region" description="Low complexity" evidence="4">
    <location>
        <begin position="749"/>
        <end position="758"/>
    </location>
</feature>
<dbReference type="STRING" id="454286.A0A0J8QV49"/>
<evidence type="ECO:0000256" key="2">
    <source>
        <dbReference type="ARBA" id="ARBA00023002"/>
    </source>
</evidence>
<accession>A0A0J8QV49</accession>
<keyword evidence="3" id="KW-0539">Nucleus</keyword>
<dbReference type="FunFam" id="1.10.10.10:FF:000064">
    <property type="entry name" value="Lysine-specific histone demethylase 1A"/>
    <property type="match status" value="1"/>
</dbReference>
<dbReference type="PROSITE" id="PS50118">
    <property type="entry name" value="HMG_BOX_2"/>
    <property type="match status" value="1"/>
</dbReference>
<dbReference type="PANTHER" id="PTHR10742">
    <property type="entry name" value="FLAVIN MONOAMINE OXIDASE"/>
    <property type="match status" value="1"/>
</dbReference>
<keyword evidence="7" id="KW-0489">Methyltransferase</keyword>
<dbReference type="GO" id="GO:0016491">
    <property type="term" value="F:oxidoreductase activity"/>
    <property type="evidence" value="ECO:0007669"/>
    <property type="project" value="UniProtKB-KW"/>
</dbReference>
<feature type="compositionally biased region" description="Low complexity" evidence="4">
    <location>
        <begin position="10"/>
        <end position="22"/>
    </location>
</feature>
<dbReference type="GO" id="GO:0008168">
    <property type="term" value="F:methyltransferase activity"/>
    <property type="evidence" value="ECO:0007669"/>
    <property type="project" value="UniProtKB-KW"/>
</dbReference>
<dbReference type="GO" id="GO:0003677">
    <property type="term" value="F:DNA binding"/>
    <property type="evidence" value="ECO:0007669"/>
    <property type="project" value="UniProtKB-UniRule"/>
</dbReference>
<feature type="DNA-binding region" description="HMG box" evidence="3">
    <location>
        <begin position="833"/>
        <end position="913"/>
    </location>
</feature>
<evidence type="ECO:0000256" key="3">
    <source>
        <dbReference type="PROSITE-ProRule" id="PRU00267"/>
    </source>
</evidence>
<name>A0A0J8QV49_COCIT</name>
<dbReference type="PROSITE" id="PS50934">
    <property type="entry name" value="SWIRM"/>
    <property type="match status" value="1"/>
</dbReference>